<proteinExistence type="predicted"/>
<dbReference type="EMBL" id="BARU01017163">
    <property type="protein sequence ID" value="GAH57083.1"/>
    <property type="molecule type" value="Genomic_DNA"/>
</dbReference>
<comment type="caution">
    <text evidence="1">The sequence shown here is derived from an EMBL/GenBank/DDBJ whole genome shotgun (WGS) entry which is preliminary data.</text>
</comment>
<dbReference type="AlphaFoldDB" id="X1IHQ8"/>
<name>X1IHQ8_9ZZZZ</name>
<gene>
    <name evidence="1" type="ORF">S03H2_28485</name>
</gene>
<organism evidence="1">
    <name type="scientific">marine sediment metagenome</name>
    <dbReference type="NCBI Taxonomy" id="412755"/>
    <lineage>
        <taxon>unclassified sequences</taxon>
        <taxon>metagenomes</taxon>
        <taxon>ecological metagenomes</taxon>
    </lineage>
</organism>
<reference evidence="1" key="1">
    <citation type="journal article" date="2014" name="Front. Microbiol.">
        <title>High frequency of phylogenetically diverse reductive dehalogenase-homologous genes in deep subseafloor sedimentary metagenomes.</title>
        <authorList>
            <person name="Kawai M."/>
            <person name="Futagami T."/>
            <person name="Toyoda A."/>
            <person name="Takaki Y."/>
            <person name="Nishi S."/>
            <person name="Hori S."/>
            <person name="Arai W."/>
            <person name="Tsubouchi T."/>
            <person name="Morono Y."/>
            <person name="Uchiyama I."/>
            <person name="Ito T."/>
            <person name="Fujiyama A."/>
            <person name="Inagaki F."/>
            <person name="Takami H."/>
        </authorList>
    </citation>
    <scope>NUCLEOTIDE SEQUENCE</scope>
    <source>
        <strain evidence="1">Expedition CK06-06</strain>
    </source>
</reference>
<feature type="non-terminal residue" evidence="1">
    <location>
        <position position="1"/>
    </location>
</feature>
<accession>X1IHQ8</accession>
<evidence type="ECO:0000313" key="1">
    <source>
        <dbReference type="EMBL" id="GAH57083.1"/>
    </source>
</evidence>
<sequence>DKEELLFLDIETLGLYDSPIIMIGLGYLKTINLKSTYFSQEIWKRRSQFMSTLKRKFYPSLNV</sequence>
<protein>
    <submittedName>
        <fullName evidence="1">Uncharacterized protein</fullName>
    </submittedName>
</protein>